<feature type="domain" description="RNA 2-O ribose methyltransferase substrate binding" evidence="4">
    <location>
        <begin position="46"/>
        <end position="119"/>
    </location>
</feature>
<evidence type="ECO:0000259" key="4">
    <source>
        <dbReference type="SMART" id="SM00967"/>
    </source>
</evidence>
<sequence>MPPSPAKRSKPGRKDGFPPRSGGRRRPQPGGQGRSRQGSAADGPHWLYGLHAVEAALRNDAREVHRLLATPNAARKLESPIAARGTKVETVTPKHLDKLLGPDQVHQGIALEVSPLPALSIEDLPDTQIVLILDQVTDPHNVGALLRSAAAFGAGALIMQERHSAPLNATLAKTASGALDLVPVILVGNLAQSLEILKERGFWLIGFAEEGADALEGVTPKRPLGIVLGAEGRGLRELTRKTCDQLCRISTQDSLASLNVSNAGAIALHWAASQGDRTNE</sequence>
<feature type="region of interest" description="Disordered" evidence="3">
    <location>
        <begin position="1"/>
        <end position="43"/>
    </location>
</feature>
<proteinExistence type="predicted"/>
<dbReference type="EMBL" id="JBHTJO010000001">
    <property type="protein sequence ID" value="MFD0987061.1"/>
    <property type="molecule type" value="Genomic_DNA"/>
</dbReference>
<dbReference type="SUPFAM" id="SSF75217">
    <property type="entry name" value="alpha/beta knot"/>
    <property type="match status" value="1"/>
</dbReference>
<evidence type="ECO:0000313" key="5">
    <source>
        <dbReference type="EMBL" id="MFD0987061.1"/>
    </source>
</evidence>
<comment type="caution">
    <text evidence="5">The sequence shown here is derived from an EMBL/GenBank/DDBJ whole genome shotgun (WGS) entry which is preliminary data.</text>
</comment>
<dbReference type="SUPFAM" id="SSF55315">
    <property type="entry name" value="L30e-like"/>
    <property type="match status" value="1"/>
</dbReference>
<dbReference type="InterPro" id="IPR013123">
    <property type="entry name" value="SpoU_subst-bd"/>
</dbReference>
<dbReference type="PANTHER" id="PTHR46429">
    <property type="entry name" value="23S RRNA (GUANOSINE-2'-O-)-METHYLTRANSFERASE RLMB"/>
    <property type="match status" value="1"/>
</dbReference>
<keyword evidence="1" id="KW-0489">Methyltransferase</keyword>
<name>A0ABW3J9V2_9HYPH</name>
<dbReference type="InterPro" id="IPR004441">
    <property type="entry name" value="rRNA_MeTrfase_TrmH"/>
</dbReference>
<evidence type="ECO:0000256" key="3">
    <source>
        <dbReference type="SAM" id="MobiDB-lite"/>
    </source>
</evidence>
<dbReference type="Pfam" id="PF08032">
    <property type="entry name" value="SpoU_sub_bind"/>
    <property type="match status" value="1"/>
</dbReference>
<accession>A0ABW3J9V2</accession>
<evidence type="ECO:0000313" key="6">
    <source>
        <dbReference type="Proteomes" id="UP001597102"/>
    </source>
</evidence>
<evidence type="ECO:0000256" key="2">
    <source>
        <dbReference type="ARBA" id="ARBA00022679"/>
    </source>
</evidence>
<dbReference type="Proteomes" id="UP001597102">
    <property type="component" value="Unassembled WGS sequence"/>
</dbReference>
<dbReference type="SMART" id="SM00967">
    <property type="entry name" value="SpoU_sub_bind"/>
    <property type="match status" value="1"/>
</dbReference>
<keyword evidence="6" id="KW-1185">Reference proteome</keyword>
<reference evidence="6" key="1">
    <citation type="journal article" date="2019" name="Int. J. Syst. Evol. Microbiol.">
        <title>The Global Catalogue of Microorganisms (GCM) 10K type strain sequencing project: providing services to taxonomists for standard genome sequencing and annotation.</title>
        <authorList>
            <consortium name="The Broad Institute Genomics Platform"/>
            <consortium name="The Broad Institute Genome Sequencing Center for Infectious Disease"/>
            <person name="Wu L."/>
            <person name="Ma J."/>
        </authorList>
    </citation>
    <scope>NUCLEOTIDE SEQUENCE [LARGE SCALE GENOMIC DNA]</scope>
    <source>
        <strain evidence="6">CCUG 61697</strain>
    </source>
</reference>
<dbReference type="Gene3D" id="3.30.1330.30">
    <property type="match status" value="1"/>
</dbReference>
<dbReference type="Gene3D" id="3.40.1280.10">
    <property type="match status" value="1"/>
</dbReference>
<organism evidence="5 6">
    <name type="scientific">Methyloligella solikamskensis</name>
    <dbReference type="NCBI Taxonomy" id="1177756"/>
    <lineage>
        <taxon>Bacteria</taxon>
        <taxon>Pseudomonadati</taxon>
        <taxon>Pseudomonadota</taxon>
        <taxon>Alphaproteobacteria</taxon>
        <taxon>Hyphomicrobiales</taxon>
        <taxon>Hyphomicrobiaceae</taxon>
        <taxon>Methyloligella</taxon>
    </lineage>
</organism>
<dbReference type="InterPro" id="IPR029064">
    <property type="entry name" value="Ribosomal_eL30-like_sf"/>
</dbReference>
<dbReference type="InterPro" id="IPR001537">
    <property type="entry name" value="SpoU_MeTrfase"/>
</dbReference>
<dbReference type="InterPro" id="IPR029028">
    <property type="entry name" value="Alpha/beta_knot_MTases"/>
</dbReference>
<gene>
    <name evidence="5" type="primary">rlmB</name>
    <name evidence="5" type="ORF">ACFQ2F_08105</name>
</gene>
<protein>
    <submittedName>
        <fullName evidence="5">23S rRNA (Guanosine(2251)-2'-O)-methyltransferase RlmB</fullName>
    </submittedName>
</protein>
<dbReference type="RefSeq" id="WP_379088355.1">
    <property type="nucleotide sequence ID" value="NZ_JBHTJO010000001.1"/>
</dbReference>
<dbReference type="CDD" id="cd18103">
    <property type="entry name" value="SpoU-like_RlmB"/>
    <property type="match status" value="1"/>
</dbReference>
<dbReference type="Pfam" id="PF00588">
    <property type="entry name" value="SpoU_methylase"/>
    <property type="match status" value="1"/>
</dbReference>
<dbReference type="InterPro" id="IPR029026">
    <property type="entry name" value="tRNA_m1G_MTases_N"/>
</dbReference>
<keyword evidence="2" id="KW-0808">Transferase</keyword>
<dbReference type="PANTHER" id="PTHR46429:SF1">
    <property type="entry name" value="23S RRNA (GUANOSINE-2'-O-)-METHYLTRANSFERASE RLMB"/>
    <property type="match status" value="1"/>
</dbReference>
<evidence type="ECO:0000256" key="1">
    <source>
        <dbReference type="ARBA" id="ARBA00022603"/>
    </source>
</evidence>
<dbReference type="NCBIfam" id="TIGR00186">
    <property type="entry name" value="rRNA_methyl_3"/>
    <property type="match status" value="1"/>
</dbReference>